<evidence type="ECO:0000313" key="3">
    <source>
        <dbReference type="Proteomes" id="UP001271723"/>
    </source>
</evidence>
<accession>A0ABU4LCU3</accession>
<keyword evidence="3" id="KW-1185">Reference proteome</keyword>
<dbReference type="Proteomes" id="UP001271723">
    <property type="component" value="Unassembled WGS sequence"/>
</dbReference>
<evidence type="ECO:0008006" key="4">
    <source>
        <dbReference type="Google" id="ProtNLM"/>
    </source>
</evidence>
<dbReference type="RefSeq" id="WP_179203207.1">
    <property type="nucleotide sequence ID" value="NZ_JAGJBZ010000003.1"/>
</dbReference>
<proteinExistence type="predicted"/>
<sequence>MRSGVKGSGRIAVIGVALAGVLAAAAAGTAGAAASAVPCASGWVCLSENPSGTGRSYSLAQGAVARFVPAARVGEATNSTTVDYCVIGSVSYVLRPGETRTQPSWVNLVTPRTSGGTCPVATP</sequence>
<keyword evidence="1" id="KW-0732">Signal</keyword>
<name>A0ABU4LCU3_9ACTN</name>
<evidence type="ECO:0000313" key="2">
    <source>
        <dbReference type="EMBL" id="MDX2913597.1"/>
    </source>
</evidence>
<reference evidence="2 3" key="1">
    <citation type="journal article" date="2023" name="Microb. Genom.">
        <title>Mesoterricola silvestris gen. nov., sp. nov., Mesoterricola sediminis sp. nov., Geothrix oryzae sp. nov., Geothrix edaphica sp. nov., Geothrix rubra sp. nov., and Geothrix limicola sp. nov., six novel members of Acidobacteriota isolated from soils.</title>
        <authorList>
            <person name="Weisberg A.J."/>
            <person name="Pearce E."/>
            <person name="Kramer C.G."/>
            <person name="Chang J.H."/>
            <person name="Clarke C.R."/>
        </authorList>
    </citation>
    <scope>NUCLEOTIDE SEQUENCE [LARGE SCALE GENOMIC DNA]</scope>
    <source>
        <strain evidence="2 3">NRRL_B-2795</strain>
    </source>
</reference>
<evidence type="ECO:0000256" key="1">
    <source>
        <dbReference type="SAM" id="SignalP"/>
    </source>
</evidence>
<feature type="chain" id="PRO_5047219695" description="Peptidase inhibitor family I36" evidence="1">
    <location>
        <begin position="33"/>
        <end position="123"/>
    </location>
</feature>
<gene>
    <name evidence="2" type="ORF">PV517_33645</name>
</gene>
<protein>
    <recommendedName>
        <fullName evidence="4">Peptidase inhibitor family I36</fullName>
    </recommendedName>
</protein>
<feature type="signal peptide" evidence="1">
    <location>
        <begin position="1"/>
        <end position="32"/>
    </location>
</feature>
<dbReference type="EMBL" id="JARAVY010000015">
    <property type="protein sequence ID" value="MDX2913597.1"/>
    <property type="molecule type" value="Genomic_DNA"/>
</dbReference>
<organism evidence="2 3">
    <name type="scientific">Streptomyces griseiscabiei</name>
    <dbReference type="NCBI Taxonomy" id="2993540"/>
    <lineage>
        <taxon>Bacteria</taxon>
        <taxon>Bacillati</taxon>
        <taxon>Actinomycetota</taxon>
        <taxon>Actinomycetes</taxon>
        <taxon>Kitasatosporales</taxon>
        <taxon>Streptomycetaceae</taxon>
        <taxon>Streptomyces</taxon>
    </lineage>
</organism>
<comment type="caution">
    <text evidence="2">The sequence shown here is derived from an EMBL/GenBank/DDBJ whole genome shotgun (WGS) entry which is preliminary data.</text>
</comment>